<sequence>MLGYLSLPPEQEDIFAEPTCCSDTEQMPDGTFKRIECSWRSASYSELGHELDKLFERHRAEKLGQRYNKHGVSVWLLRQASNMNLLQVQDAIDLQAIIQKVSTS</sequence>
<dbReference type="EMBL" id="AJIL01000093">
    <property type="protein sequence ID" value="KNE95687.1"/>
    <property type="molecule type" value="Genomic_DNA"/>
</dbReference>
<reference evidence="2" key="1">
    <citation type="submission" date="2014-03" db="EMBL/GenBank/DDBJ databases">
        <title>The Genome Sequence of Puccinia striiformis f. sp. tritici PST-78.</title>
        <authorList>
            <consortium name="The Broad Institute Genome Sequencing Platform"/>
            <person name="Cuomo C."/>
            <person name="Hulbert S."/>
            <person name="Chen X."/>
            <person name="Walker B."/>
            <person name="Young S.K."/>
            <person name="Zeng Q."/>
            <person name="Gargeya S."/>
            <person name="Fitzgerald M."/>
            <person name="Haas B."/>
            <person name="Abouelleil A."/>
            <person name="Alvarado L."/>
            <person name="Arachchi H.M."/>
            <person name="Berlin A.M."/>
            <person name="Chapman S.B."/>
            <person name="Goldberg J."/>
            <person name="Griggs A."/>
            <person name="Gujja S."/>
            <person name="Hansen M."/>
            <person name="Howarth C."/>
            <person name="Imamovic A."/>
            <person name="Larimer J."/>
            <person name="McCowan C."/>
            <person name="Montmayeur A."/>
            <person name="Murphy C."/>
            <person name="Neiman D."/>
            <person name="Pearson M."/>
            <person name="Priest M."/>
            <person name="Roberts A."/>
            <person name="Saif S."/>
            <person name="Shea T."/>
            <person name="Sisk P."/>
            <person name="Sykes S."/>
            <person name="Wortman J."/>
            <person name="Nusbaum C."/>
            <person name="Birren B."/>
        </authorList>
    </citation>
    <scope>NUCLEOTIDE SEQUENCE [LARGE SCALE GENOMIC DNA]</scope>
    <source>
        <strain evidence="2">race PST-78</strain>
    </source>
</reference>
<dbReference type="Proteomes" id="UP000054564">
    <property type="component" value="Unassembled WGS sequence"/>
</dbReference>
<proteinExistence type="predicted"/>
<protein>
    <submittedName>
        <fullName evidence="1">Uncharacterized protein</fullName>
    </submittedName>
</protein>
<name>A0A0L0V8S2_9BASI</name>
<gene>
    <name evidence="1" type="ORF">PSTG_11051</name>
</gene>
<evidence type="ECO:0000313" key="1">
    <source>
        <dbReference type="EMBL" id="KNE95687.1"/>
    </source>
</evidence>
<keyword evidence="2" id="KW-1185">Reference proteome</keyword>
<organism evidence="1 2">
    <name type="scientific">Puccinia striiformis f. sp. tritici PST-78</name>
    <dbReference type="NCBI Taxonomy" id="1165861"/>
    <lineage>
        <taxon>Eukaryota</taxon>
        <taxon>Fungi</taxon>
        <taxon>Dikarya</taxon>
        <taxon>Basidiomycota</taxon>
        <taxon>Pucciniomycotina</taxon>
        <taxon>Pucciniomycetes</taxon>
        <taxon>Pucciniales</taxon>
        <taxon>Pucciniaceae</taxon>
        <taxon>Puccinia</taxon>
    </lineage>
</organism>
<evidence type="ECO:0000313" key="2">
    <source>
        <dbReference type="Proteomes" id="UP000054564"/>
    </source>
</evidence>
<accession>A0A0L0V8S2</accession>
<dbReference type="AlphaFoldDB" id="A0A0L0V8S2"/>
<comment type="caution">
    <text evidence="1">The sequence shown here is derived from an EMBL/GenBank/DDBJ whole genome shotgun (WGS) entry which is preliminary data.</text>
</comment>